<reference evidence="1" key="2">
    <citation type="submission" date="2025-09" db="UniProtKB">
        <authorList>
            <consortium name="EnsemblPlants"/>
        </authorList>
    </citation>
    <scope>IDENTIFICATION</scope>
</reference>
<organism evidence="1 2">
    <name type="scientific">Avena sativa</name>
    <name type="common">Oat</name>
    <dbReference type="NCBI Taxonomy" id="4498"/>
    <lineage>
        <taxon>Eukaryota</taxon>
        <taxon>Viridiplantae</taxon>
        <taxon>Streptophyta</taxon>
        <taxon>Embryophyta</taxon>
        <taxon>Tracheophyta</taxon>
        <taxon>Spermatophyta</taxon>
        <taxon>Magnoliopsida</taxon>
        <taxon>Liliopsida</taxon>
        <taxon>Poales</taxon>
        <taxon>Poaceae</taxon>
        <taxon>BOP clade</taxon>
        <taxon>Pooideae</taxon>
        <taxon>Poodae</taxon>
        <taxon>Poeae</taxon>
        <taxon>Poeae Chloroplast Group 1 (Aveneae type)</taxon>
        <taxon>Aveninae</taxon>
        <taxon>Avena</taxon>
    </lineage>
</organism>
<protein>
    <submittedName>
        <fullName evidence="1">Uncharacterized protein</fullName>
    </submittedName>
</protein>
<evidence type="ECO:0000313" key="1">
    <source>
        <dbReference type="EnsemblPlants" id="AVESA.00010b.r2.6CG1122090.1.CDS.1"/>
    </source>
</evidence>
<reference evidence="1" key="1">
    <citation type="submission" date="2021-05" db="EMBL/GenBank/DDBJ databases">
        <authorList>
            <person name="Scholz U."/>
            <person name="Mascher M."/>
            <person name="Fiebig A."/>
        </authorList>
    </citation>
    <scope>NUCLEOTIDE SEQUENCE [LARGE SCALE GENOMIC DNA]</scope>
</reference>
<dbReference type="Proteomes" id="UP001732700">
    <property type="component" value="Chromosome 6C"/>
</dbReference>
<proteinExistence type="predicted"/>
<name>A0ACD5Z916_AVESA</name>
<accession>A0ACD5Z916</accession>
<keyword evidence="2" id="KW-1185">Reference proteome</keyword>
<dbReference type="EnsemblPlants" id="AVESA.00010b.r2.6CG1122090.1">
    <property type="protein sequence ID" value="AVESA.00010b.r2.6CG1122090.1.CDS.1"/>
    <property type="gene ID" value="AVESA.00010b.r2.6CG1122090"/>
</dbReference>
<sequence length="212" mass="24023">MSCEDSETAANLLRPLSPAAKPLEDDNLLSEILLRLPPLPSSLPRASAVCSRWRALVSDPRFIRRFHLRHRGSPPLLGFFDTQPRGTCVTFVPALQAPNCVPTERLSLQIGNYEKLTLVLDCRHGLHVTRNQALVWDPATGDQHRADLPPEFDRKILHGAVIRAATNIHHFQFQMVLLRRNQLQSQQVIARVYSSETGVWVILSQLRFQIFP</sequence>
<evidence type="ECO:0000313" key="2">
    <source>
        <dbReference type="Proteomes" id="UP001732700"/>
    </source>
</evidence>